<evidence type="ECO:0000259" key="1">
    <source>
        <dbReference type="Pfam" id="PF02872"/>
    </source>
</evidence>
<comment type="caution">
    <text evidence="2">The sequence shown here is derived from an EMBL/GenBank/DDBJ whole genome shotgun (WGS) entry which is preliminary data.</text>
</comment>
<reference evidence="2 3" key="1">
    <citation type="submission" date="2024-09" db="EMBL/GenBank/DDBJ databases">
        <authorList>
            <person name="Sun Q."/>
            <person name="Mori K."/>
        </authorList>
    </citation>
    <scope>NUCLEOTIDE SEQUENCE [LARGE SCALE GENOMIC DNA]</scope>
    <source>
        <strain evidence="2 3">CCM 7659</strain>
    </source>
</reference>
<accession>A0ABV5JPS4</accession>
<dbReference type="InterPro" id="IPR008334">
    <property type="entry name" value="5'-Nucleotdase_C"/>
</dbReference>
<proteinExistence type="predicted"/>
<dbReference type="EMBL" id="JBHMDY010000004">
    <property type="protein sequence ID" value="MFB9259744.1"/>
    <property type="molecule type" value="Genomic_DNA"/>
</dbReference>
<dbReference type="RefSeq" id="WP_182631792.1">
    <property type="nucleotide sequence ID" value="NZ_JAALDM010000083.1"/>
</dbReference>
<sequence>MVLEVDPETGDVTGHTQENVEVPGEATDADLNNPVVSEVKKIVDETLAEAEVVGSQSIGTVTADITTAHSGGERDDRLSESTLGNLVGQFLVEAVEERGGADIGFMNPGGLRDELRNDPAGENGNITLAETNGVLPFANTLVTLDLSDLDLTSLGAPTTGAVDVTLGGADLGTFTAVSGVDNTTFGPAGHHTPLDGHVVIDVTIPAGTPAGETALIVTTDTGTVIPVPVTVA</sequence>
<dbReference type="InterPro" id="IPR006179">
    <property type="entry name" value="5_nucleotidase/apyrase"/>
</dbReference>
<dbReference type="Gene3D" id="3.90.780.10">
    <property type="entry name" value="5'-Nucleotidase, C-terminal domain"/>
    <property type="match status" value="1"/>
</dbReference>
<evidence type="ECO:0000313" key="2">
    <source>
        <dbReference type="EMBL" id="MFB9259744.1"/>
    </source>
</evidence>
<dbReference type="Pfam" id="PF02872">
    <property type="entry name" value="5_nucleotid_C"/>
    <property type="match status" value="1"/>
</dbReference>
<protein>
    <submittedName>
        <fullName evidence="2">5'-nucleotidase C-terminal domain-containing protein</fullName>
    </submittedName>
</protein>
<gene>
    <name evidence="2" type="ORF">ACFFVD_08005</name>
</gene>
<dbReference type="PANTHER" id="PTHR11575">
    <property type="entry name" value="5'-NUCLEOTIDASE-RELATED"/>
    <property type="match status" value="1"/>
</dbReference>
<dbReference type="SUPFAM" id="SSF55816">
    <property type="entry name" value="5'-nucleotidase (syn. UDP-sugar hydrolase), C-terminal domain"/>
    <property type="match status" value="1"/>
</dbReference>
<organism evidence="2 3">
    <name type="scientific">Dietzia aerolata</name>
    <dbReference type="NCBI Taxonomy" id="595984"/>
    <lineage>
        <taxon>Bacteria</taxon>
        <taxon>Bacillati</taxon>
        <taxon>Actinomycetota</taxon>
        <taxon>Actinomycetes</taxon>
        <taxon>Mycobacteriales</taxon>
        <taxon>Dietziaceae</taxon>
        <taxon>Dietzia</taxon>
    </lineage>
</organism>
<name>A0ABV5JPS4_9ACTN</name>
<dbReference type="InterPro" id="IPR036907">
    <property type="entry name" value="5'-Nucleotdase_C_sf"/>
</dbReference>
<feature type="domain" description="5'-Nucleotidase C-terminal" evidence="1">
    <location>
        <begin position="58"/>
        <end position="146"/>
    </location>
</feature>
<evidence type="ECO:0000313" key="3">
    <source>
        <dbReference type="Proteomes" id="UP001589700"/>
    </source>
</evidence>
<keyword evidence="3" id="KW-1185">Reference proteome</keyword>
<dbReference type="PANTHER" id="PTHR11575:SF24">
    <property type="entry name" value="5'-NUCLEOTIDASE"/>
    <property type="match status" value="1"/>
</dbReference>
<dbReference type="Proteomes" id="UP001589700">
    <property type="component" value="Unassembled WGS sequence"/>
</dbReference>